<sequence length="350" mass="38715">MDINMGKIVCSGPLSLRLRSLAKLSQIAILTSFRHTFGRRIAKDWDANMETGIRFVRHQFTEAMRHSDIKKGRKLFDSVQLQTDDIYAVSTSNAQGFNGRWHNPKCRDSDAVLLYFHGGGYAFHGGVSGRFAQMLAHHTAARLFAPDYRLTPEHPHPAQAEDAMAAWDHVAAQVPAEKIVVIGDSAGGHMALMLIQSLKAQGKPQPALCIGLCPWTDIGERGASLHDNDPTDLVQGWMALQFGRWLDPDQSYGRGALSPISYDYSGLAPLYLQAGGREVLRDMIIDFAREQKAKGAEVRLDLWPDMPHDFQAYDSMTASSRAALMRIRQAIDSQLPEGAPLHGLQDVTVV</sequence>
<dbReference type="RefSeq" id="WP_191287217.1">
    <property type="nucleotide sequence ID" value="NZ_BNCH01000007.1"/>
</dbReference>
<dbReference type="InterPro" id="IPR050300">
    <property type="entry name" value="GDXG_lipolytic_enzyme"/>
</dbReference>
<evidence type="ECO:0000313" key="4">
    <source>
        <dbReference type="Proteomes" id="UP000609802"/>
    </source>
</evidence>
<dbReference type="SUPFAM" id="SSF53474">
    <property type="entry name" value="alpha/beta-Hydrolases"/>
    <property type="match status" value="1"/>
</dbReference>
<evidence type="ECO:0000256" key="1">
    <source>
        <dbReference type="ARBA" id="ARBA00022801"/>
    </source>
</evidence>
<gene>
    <name evidence="3" type="ORF">GCM10016455_28530</name>
</gene>
<keyword evidence="4" id="KW-1185">Reference proteome</keyword>
<keyword evidence="1" id="KW-0378">Hydrolase</keyword>
<dbReference type="Gene3D" id="3.40.50.1820">
    <property type="entry name" value="alpha/beta hydrolase"/>
    <property type="match status" value="1"/>
</dbReference>
<reference evidence="4" key="1">
    <citation type="journal article" date="2019" name="Int. J. Syst. Evol. Microbiol.">
        <title>The Global Catalogue of Microorganisms (GCM) 10K type strain sequencing project: providing services to taxonomists for standard genome sequencing and annotation.</title>
        <authorList>
            <consortium name="The Broad Institute Genomics Platform"/>
            <consortium name="The Broad Institute Genome Sequencing Center for Infectious Disease"/>
            <person name="Wu L."/>
            <person name="Ma J."/>
        </authorList>
    </citation>
    <scope>NUCLEOTIDE SEQUENCE [LARGE SCALE GENOMIC DNA]</scope>
    <source>
        <strain evidence="4">KCTC 42443</strain>
    </source>
</reference>
<protein>
    <recommendedName>
        <fullName evidence="2">Alpha/beta hydrolase fold-3 domain-containing protein</fullName>
    </recommendedName>
</protein>
<proteinExistence type="predicted"/>
<dbReference type="PANTHER" id="PTHR48081:SF8">
    <property type="entry name" value="ALPHA_BETA HYDROLASE FOLD-3 DOMAIN-CONTAINING PROTEIN-RELATED"/>
    <property type="match status" value="1"/>
</dbReference>
<evidence type="ECO:0000313" key="3">
    <source>
        <dbReference type="EMBL" id="GHF05545.1"/>
    </source>
</evidence>
<dbReference type="EMBL" id="BNCH01000007">
    <property type="protein sequence ID" value="GHF05545.1"/>
    <property type="molecule type" value="Genomic_DNA"/>
</dbReference>
<accession>A0ABQ3J5D2</accession>
<dbReference type="Pfam" id="PF07859">
    <property type="entry name" value="Abhydrolase_3"/>
    <property type="match status" value="1"/>
</dbReference>
<dbReference type="InterPro" id="IPR013094">
    <property type="entry name" value="AB_hydrolase_3"/>
</dbReference>
<comment type="caution">
    <text evidence="3">The sequence shown here is derived from an EMBL/GenBank/DDBJ whole genome shotgun (WGS) entry which is preliminary data.</text>
</comment>
<dbReference type="Proteomes" id="UP000609802">
    <property type="component" value="Unassembled WGS sequence"/>
</dbReference>
<dbReference type="PANTHER" id="PTHR48081">
    <property type="entry name" value="AB HYDROLASE SUPERFAMILY PROTEIN C4A8.06C"/>
    <property type="match status" value="1"/>
</dbReference>
<dbReference type="InterPro" id="IPR029058">
    <property type="entry name" value="AB_hydrolase_fold"/>
</dbReference>
<evidence type="ECO:0000259" key="2">
    <source>
        <dbReference type="Pfam" id="PF07859"/>
    </source>
</evidence>
<name>A0ABQ3J5D2_9RHOB</name>
<organism evidence="3 4">
    <name type="scientific">Aliiroseovarius zhejiangensis</name>
    <dbReference type="NCBI Taxonomy" id="1632025"/>
    <lineage>
        <taxon>Bacteria</taxon>
        <taxon>Pseudomonadati</taxon>
        <taxon>Pseudomonadota</taxon>
        <taxon>Alphaproteobacteria</taxon>
        <taxon>Rhodobacterales</taxon>
        <taxon>Paracoccaceae</taxon>
        <taxon>Aliiroseovarius</taxon>
    </lineage>
</organism>
<feature type="domain" description="Alpha/beta hydrolase fold-3" evidence="2">
    <location>
        <begin position="113"/>
        <end position="311"/>
    </location>
</feature>